<evidence type="ECO:0000313" key="2">
    <source>
        <dbReference type="Proteomes" id="UP001255185"/>
    </source>
</evidence>
<dbReference type="Proteomes" id="UP001255185">
    <property type="component" value="Unassembled WGS sequence"/>
</dbReference>
<dbReference type="InterPro" id="IPR029058">
    <property type="entry name" value="AB_hydrolase_fold"/>
</dbReference>
<proteinExistence type="predicted"/>
<keyword evidence="2" id="KW-1185">Reference proteome</keyword>
<comment type="caution">
    <text evidence="1">The sequence shown here is derived from an EMBL/GenBank/DDBJ whole genome shotgun (WGS) entry which is preliminary data.</text>
</comment>
<dbReference type="Gene3D" id="3.40.50.1820">
    <property type="entry name" value="alpha/beta hydrolase"/>
    <property type="match status" value="1"/>
</dbReference>
<accession>A0ABU1TUM1</accession>
<reference evidence="1 2" key="1">
    <citation type="submission" date="2023-07" db="EMBL/GenBank/DDBJ databases">
        <title>Sorghum-associated microbial communities from plants grown in Nebraska, USA.</title>
        <authorList>
            <person name="Schachtman D."/>
        </authorList>
    </citation>
    <scope>NUCLEOTIDE SEQUENCE [LARGE SCALE GENOMIC DNA]</scope>
    <source>
        <strain evidence="1 2">3773</strain>
    </source>
</reference>
<organism evidence="1 2">
    <name type="scientific">Flavobacterium arsenatis</name>
    <dbReference type="NCBI Taxonomy" id="1484332"/>
    <lineage>
        <taxon>Bacteria</taxon>
        <taxon>Pseudomonadati</taxon>
        <taxon>Bacteroidota</taxon>
        <taxon>Flavobacteriia</taxon>
        <taxon>Flavobacteriales</taxon>
        <taxon>Flavobacteriaceae</taxon>
        <taxon>Flavobacterium</taxon>
    </lineage>
</organism>
<evidence type="ECO:0008006" key="3">
    <source>
        <dbReference type="Google" id="ProtNLM"/>
    </source>
</evidence>
<dbReference type="EMBL" id="JAVDVI010000023">
    <property type="protein sequence ID" value="MDR6969570.1"/>
    <property type="molecule type" value="Genomic_DNA"/>
</dbReference>
<evidence type="ECO:0000313" key="1">
    <source>
        <dbReference type="EMBL" id="MDR6969570.1"/>
    </source>
</evidence>
<sequence>MKKLILITLGLLTLWFLFIWIRYDFFYSNLTQDEIDKVFTYEKMKTPEFDSINLRGYSIKYLTNKKNRDTEYDQNNKRKPYLVLLHSSGKNATYFLDYFRNKEIQDKFHIIAIDRLGFGKTTFNKPEDRDYIFEQEKEEFGNMADYVSGSMVHHILENEGHHLEEVRIVSEGNSGIIGLEAYRFEYLSFSKVFLFNSSLQKRFLISKIFSKMITSNLVSPLFPRAFVSKHQDLLLLDKSKETGFDWLINFGKDVENDENKDRGYMYHSKGKMFKSIFFIGINSNGEKRVKSISGDSNFIFESKGFNIYKNPDKTLKSIIDADAYTLDFNRIYNQQSSDFTN</sequence>
<gene>
    <name evidence="1" type="ORF">J2X31_003603</name>
</gene>
<dbReference type="SUPFAM" id="SSF53474">
    <property type="entry name" value="alpha/beta-Hydrolases"/>
    <property type="match status" value="1"/>
</dbReference>
<dbReference type="RefSeq" id="WP_310028778.1">
    <property type="nucleotide sequence ID" value="NZ_JAVDVI010000023.1"/>
</dbReference>
<protein>
    <recommendedName>
        <fullName evidence="3">AB hydrolase-1 domain-containing protein</fullName>
    </recommendedName>
</protein>
<name>A0ABU1TUM1_9FLAO</name>